<evidence type="ECO:0000256" key="1">
    <source>
        <dbReference type="SAM" id="MobiDB-lite"/>
    </source>
</evidence>
<reference evidence="2" key="1">
    <citation type="submission" date="2014-12" db="EMBL/GenBank/DDBJ databases">
        <title>Parallel Evolution in Life History Adaptation Evident in the Tissue-Specific Poeciliopsis prolifica transcriptome.</title>
        <authorList>
            <person name="Jue N.K."/>
            <person name="Foley R.J."/>
            <person name="Obergfell C."/>
            <person name="Reznick D.N."/>
            <person name="O'Neill R.J."/>
            <person name="O'Neill M.J."/>
        </authorList>
    </citation>
    <scope>NUCLEOTIDE SEQUENCE</scope>
</reference>
<organism evidence="2">
    <name type="scientific">Poeciliopsis prolifica</name>
    <name type="common">blackstripe livebearer</name>
    <dbReference type="NCBI Taxonomy" id="188132"/>
    <lineage>
        <taxon>Eukaryota</taxon>
        <taxon>Metazoa</taxon>
        <taxon>Chordata</taxon>
        <taxon>Craniata</taxon>
        <taxon>Vertebrata</taxon>
        <taxon>Euteleostomi</taxon>
        <taxon>Actinopterygii</taxon>
        <taxon>Neopterygii</taxon>
        <taxon>Teleostei</taxon>
        <taxon>Neoteleostei</taxon>
        <taxon>Acanthomorphata</taxon>
        <taxon>Ovalentaria</taxon>
        <taxon>Atherinomorphae</taxon>
        <taxon>Cyprinodontiformes</taxon>
        <taxon>Poeciliidae</taxon>
        <taxon>Poeciliinae</taxon>
        <taxon>Poeciliopsis</taxon>
    </lineage>
</organism>
<protein>
    <submittedName>
        <fullName evidence="2">PPUP8319</fullName>
    </submittedName>
</protein>
<accession>A0A0S7ELR4</accession>
<proteinExistence type="predicted"/>
<sequence length="130" mass="14152">ASEVSDESSSRRSSVVSEGPGPSAPYRGQTYSPEIRSTSDDTYGGLSPITEVDEDAISSDKSSVSASKGSEGTEEHQMVIQNLKGAQRPSREIYCPCEVRVNKINYLCMGVKNIAGFYRLFQMSAFSHFP</sequence>
<evidence type="ECO:0000313" key="2">
    <source>
        <dbReference type="EMBL" id="JAO05903.1"/>
    </source>
</evidence>
<dbReference type="EMBL" id="GBYX01475774">
    <property type="protein sequence ID" value="JAO05903.1"/>
    <property type="molecule type" value="Transcribed_RNA"/>
</dbReference>
<feature type="non-terminal residue" evidence="2">
    <location>
        <position position="1"/>
    </location>
</feature>
<feature type="region of interest" description="Disordered" evidence="1">
    <location>
        <begin position="1"/>
        <end position="76"/>
    </location>
</feature>
<name>A0A0S7ELR4_9TELE</name>
<dbReference type="AlphaFoldDB" id="A0A0S7ELR4"/>
<gene>
    <name evidence="2" type="primary">PPUP8319</name>
</gene>
<feature type="compositionally biased region" description="Low complexity" evidence="1">
    <location>
        <begin position="59"/>
        <end position="70"/>
    </location>
</feature>